<protein>
    <submittedName>
        <fullName evidence="2">SDR family NAD(P)-dependent oxidoreductase</fullName>
    </submittedName>
</protein>
<reference evidence="3" key="1">
    <citation type="journal article" date="2019" name="Int. J. Syst. Evol. Microbiol.">
        <title>The Global Catalogue of Microorganisms (GCM) 10K type strain sequencing project: providing services to taxonomists for standard genome sequencing and annotation.</title>
        <authorList>
            <consortium name="The Broad Institute Genomics Platform"/>
            <consortium name="The Broad Institute Genome Sequencing Center for Infectious Disease"/>
            <person name="Wu L."/>
            <person name="Ma J."/>
        </authorList>
    </citation>
    <scope>NUCLEOTIDE SEQUENCE [LARGE SCALE GENOMIC DNA]</scope>
    <source>
        <strain evidence="3">CCUG 63418</strain>
    </source>
</reference>
<sequence length="321" mass="35007">MILVTGATGFLGAEVAKQLAERGELVRCTKRKNSFIPPLLEASKNIEWIDADMLDIAALEQAFEGVDKVYHCAAFVSLKQAHKKRMINANIAGTANVVNLCLDNSARLVHVSSIAAVGHAKPGEFTTENHQLDVNLEDDGYAISKLESEMEVWRGIAEGLDAVIVNPSLIIGPNAGTRGSGQLFEAVRKGLKFYTEGVAGFVDVQDVARCMIALMESDIVAERYIISAENRNYGELTTEIAACFKVAPPTIYAKPWMMEIGWRLARLVSLITGKPPFLDKIAAQAASQVRNFDNSKIKQAIGIEFKPISETVREICESLAP</sequence>
<gene>
    <name evidence="2" type="ORF">ACFQZS_06795</name>
</gene>
<dbReference type="Pfam" id="PF01370">
    <property type="entry name" value="Epimerase"/>
    <property type="match status" value="1"/>
</dbReference>
<dbReference type="RefSeq" id="WP_377098558.1">
    <property type="nucleotide sequence ID" value="NZ_JBHTHU010000005.1"/>
</dbReference>
<evidence type="ECO:0000313" key="3">
    <source>
        <dbReference type="Proteomes" id="UP001596958"/>
    </source>
</evidence>
<organism evidence="2 3">
    <name type="scientific">Mucilaginibacter calamicampi</name>
    <dbReference type="NCBI Taxonomy" id="1302352"/>
    <lineage>
        <taxon>Bacteria</taxon>
        <taxon>Pseudomonadati</taxon>
        <taxon>Bacteroidota</taxon>
        <taxon>Sphingobacteriia</taxon>
        <taxon>Sphingobacteriales</taxon>
        <taxon>Sphingobacteriaceae</taxon>
        <taxon>Mucilaginibacter</taxon>
    </lineage>
</organism>
<dbReference type="InterPro" id="IPR036291">
    <property type="entry name" value="NAD(P)-bd_dom_sf"/>
</dbReference>
<comment type="caution">
    <text evidence="2">The sequence shown here is derived from an EMBL/GenBank/DDBJ whole genome shotgun (WGS) entry which is preliminary data.</text>
</comment>
<evidence type="ECO:0000259" key="1">
    <source>
        <dbReference type="Pfam" id="PF01370"/>
    </source>
</evidence>
<dbReference type="PANTHER" id="PTHR48079">
    <property type="entry name" value="PROTEIN YEEZ"/>
    <property type="match status" value="1"/>
</dbReference>
<name>A0ABW2YTU6_9SPHI</name>
<proteinExistence type="predicted"/>
<dbReference type="Proteomes" id="UP001596958">
    <property type="component" value="Unassembled WGS sequence"/>
</dbReference>
<dbReference type="InterPro" id="IPR051783">
    <property type="entry name" value="NAD(P)-dependent_oxidoreduct"/>
</dbReference>
<feature type="domain" description="NAD-dependent epimerase/dehydratase" evidence="1">
    <location>
        <begin position="2"/>
        <end position="217"/>
    </location>
</feature>
<keyword evidence="3" id="KW-1185">Reference proteome</keyword>
<dbReference type="EMBL" id="JBHTHU010000005">
    <property type="protein sequence ID" value="MFD0749843.1"/>
    <property type="molecule type" value="Genomic_DNA"/>
</dbReference>
<evidence type="ECO:0000313" key="2">
    <source>
        <dbReference type="EMBL" id="MFD0749843.1"/>
    </source>
</evidence>
<dbReference type="Gene3D" id="3.40.50.720">
    <property type="entry name" value="NAD(P)-binding Rossmann-like Domain"/>
    <property type="match status" value="1"/>
</dbReference>
<dbReference type="PANTHER" id="PTHR48079:SF6">
    <property type="entry name" value="NAD(P)-BINDING DOMAIN-CONTAINING PROTEIN-RELATED"/>
    <property type="match status" value="1"/>
</dbReference>
<dbReference type="SUPFAM" id="SSF51735">
    <property type="entry name" value="NAD(P)-binding Rossmann-fold domains"/>
    <property type="match status" value="1"/>
</dbReference>
<accession>A0ABW2YTU6</accession>
<dbReference type="InterPro" id="IPR001509">
    <property type="entry name" value="Epimerase_deHydtase"/>
</dbReference>